<protein>
    <submittedName>
        <fullName evidence="1">Uncharacterized protein</fullName>
    </submittedName>
</protein>
<evidence type="ECO:0000313" key="2">
    <source>
        <dbReference type="Proteomes" id="UP000276603"/>
    </source>
</evidence>
<evidence type="ECO:0000313" key="1">
    <source>
        <dbReference type="EMBL" id="RKN83182.1"/>
    </source>
</evidence>
<keyword evidence="2" id="KW-1185">Reference proteome</keyword>
<dbReference type="AlphaFoldDB" id="A0A3B0CB35"/>
<sequence>MIKNNYKKLSLALTASLFWAIGINGQIVDTSLLNADLDINTIAYIEDEESMDLNFDPYFYLPENFNPYYGMVLELDDIIYLECEEETGLDSGPSILLP</sequence>
<name>A0A3B0CB35_9FLAO</name>
<organism evidence="1 2">
    <name type="scientific">Ulvibacterium marinum</name>
    <dbReference type="NCBI Taxonomy" id="2419782"/>
    <lineage>
        <taxon>Bacteria</taxon>
        <taxon>Pseudomonadati</taxon>
        <taxon>Bacteroidota</taxon>
        <taxon>Flavobacteriia</taxon>
        <taxon>Flavobacteriales</taxon>
        <taxon>Flavobacteriaceae</taxon>
        <taxon>Ulvibacterium</taxon>
    </lineage>
</organism>
<reference evidence="1 2" key="1">
    <citation type="submission" date="2018-10" db="EMBL/GenBank/DDBJ databases">
        <title>Ulvibacterium marinum gen. nov., sp. nov., a novel marine bacterium of the family Flavobacteriaceae, isolated from a culture of the green alga Ulva prolifera.</title>
        <authorList>
            <person name="Zhang Z."/>
        </authorList>
    </citation>
    <scope>NUCLEOTIDE SEQUENCE [LARGE SCALE GENOMIC DNA]</scope>
    <source>
        <strain evidence="1 2">CCMM003</strain>
    </source>
</reference>
<gene>
    <name evidence="1" type="ORF">D7Z94_04925</name>
</gene>
<accession>A0A3B0CB35</accession>
<proteinExistence type="predicted"/>
<dbReference type="Proteomes" id="UP000276603">
    <property type="component" value="Unassembled WGS sequence"/>
</dbReference>
<dbReference type="EMBL" id="RBCJ01000001">
    <property type="protein sequence ID" value="RKN83182.1"/>
    <property type="molecule type" value="Genomic_DNA"/>
</dbReference>
<comment type="caution">
    <text evidence="1">The sequence shown here is derived from an EMBL/GenBank/DDBJ whole genome shotgun (WGS) entry which is preliminary data.</text>
</comment>